<dbReference type="SMART" id="SM00270">
    <property type="entry name" value="ChtBD1"/>
    <property type="match status" value="1"/>
</dbReference>
<evidence type="ECO:0000256" key="1">
    <source>
        <dbReference type="ARBA" id="ARBA00022669"/>
    </source>
</evidence>
<feature type="signal peptide" evidence="3">
    <location>
        <begin position="1"/>
        <end position="21"/>
    </location>
</feature>
<dbReference type="PROSITE" id="PS00026">
    <property type="entry name" value="CHIT_BIND_I_1"/>
    <property type="match status" value="1"/>
</dbReference>
<dbReference type="CDD" id="cd00035">
    <property type="entry name" value="ChtBD1"/>
    <property type="match status" value="1"/>
</dbReference>
<feature type="domain" description="Chitin-binding type-1" evidence="4">
    <location>
        <begin position="24"/>
        <end position="59"/>
    </location>
</feature>
<reference evidence="5" key="1">
    <citation type="journal article" date="2017" name="Nature">
        <title>The genome of Chenopodium quinoa.</title>
        <authorList>
            <person name="Jarvis D.E."/>
            <person name="Ho Y.S."/>
            <person name="Lightfoot D.J."/>
            <person name="Schmoeckel S.M."/>
            <person name="Li B."/>
            <person name="Borm T.J.A."/>
            <person name="Ohyanagi H."/>
            <person name="Mineta K."/>
            <person name="Michell C.T."/>
            <person name="Saber N."/>
            <person name="Kharbatia N.M."/>
            <person name="Rupper R.R."/>
            <person name="Sharp A.R."/>
            <person name="Dally N."/>
            <person name="Boughton B.A."/>
            <person name="Woo Y.H."/>
            <person name="Gao G."/>
            <person name="Schijlen E.G.W.M."/>
            <person name="Guo X."/>
            <person name="Momin A.A."/>
            <person name="Negrao S."/>
            <person name="Al-Babili S."/>
            <person name="Gehring C."/>
            <person name="Roessner U."/>
            <person name="Jung C."/>
            <person name="Murphy K."/>
            <person name="Arold S.T."/>
            <person name="Gojobori T."/>
            <person name="van der Linden C.G."/>
            <person name="van Loo E.N."/>
            <person name="Jellen E.N."/>
            <person name="Maughan P.J."/>
            <person name="Tester M."/>
        </authorList>
    </citation>
    <scope>NUCLEOTIDE SEQUENCE [LARGE SCALE GENOMIC DNA]</scope>
    <source>
        <strain evidence="5">cv. PI 614886</strain>
    </source>
</reference>
<reference evidence="5" key="2">
    <citation type="submission" date="2021-03" db="UniProtKB">
        <authorList>
            <consortium name="EnsemblPlants"/>
        </authorList>
    </citation>
    <scope>IDENTIFICATION</scope>
</reference>
<dbReference type="InterPro" id="IPR001002">
    <property type="entry name" value="Chitin-bd_1"/>
</dbReference>
<evidence type="ECO:0000256" key="3">
    <source>
        <dbReference type="SAM" id="SignalP"/>
    </source>
</evidence>
<feature type="chain" id="PRO_5030716740" description="Chitin-binding type-1 domain-containing protein" evidence="3">
    <location>
        <begin position="22"/>
        <end position="83"/>
    </location>
</feature>
<dbReference type="Proteomes" id="UP000596660">
    <property type="component" value="Unplaced"/>
</dbReference>
<dbReference type="GO" id="GO:0008061">
    <property type="term" value="F:chitin binding"/>
    <property type="evidence" value="ECO:0007669"/>
    <property type="project" value="UniProtKB-KW"/>
</dbReference>
<keyword evidence="6" id="KW-1185">Reference proteome</keyword>
<evidence type="ECO:0000259" key="4">
    <source>
        <dbReference type="SMART" id="SM00270"/>
    </source>
</evidence>
<dbReference type="InterPro" id="IPR018371">
    <property type="entry name" value="Chitin-binding_1_CS"/>
</dbReference>
<evidence type="ECO:0000256" key="2">
    <source>
        <dbReference type="ARBA" id="ARBA00023157"/>
    </source>
</evidence>
<accession>A0A803KW11</accession>
<dbReference type="SUPFAM" id="SSF57016">
    <property type="entry name" value="Plant lectins/antimicrobial peptides"/>
    <property type="match status" value="1"/>
</dbReference>
<dbReference type="Gramene" id="AUR62003219-RA">
    <property type="protein sequence ID" value="AUR62003219-RA:cds"/>
    <property type="gene ID" value="AUR62003219"/>
</dbReference>
<organism evidence="5 6">
    <name type="scientific">Chenopodium quinoa</name>
    <name type="common">Quinoa</name>
    <dbReference type="NCBI Taxonomy" id="63459"/>
    <lineage>
        <taxon>Eukaryota</taxon>
        <taxon>Viridiplantae</taxon>
        <taxon>Streptophyta</taxon>
        <taxon>Embryophyta</taxon>
        <taxon>Tracheophyta</taxon>
        <taxon>Spermatophyta</taxon>
        <taxon>Magnoliopsida</taxon>
        <taxon>eudicotyledons</taxon>
        <taxon>Gunneridae</taxon>
        <taxon>Pentapetalae</taxon>
        <taxon>Caryophyllales</taxon>
        <taxon>Chenopodiaceae</taxon>
        <taxon>Chenopodioideae</taxon>
        <taxon>Atripliceae</taxon>
        <taxon>Chenopodium</taxon>
    </lineage>
</organism>
<name>A0A803KW11_CHEQI</name>
<dbReference type="SMR" id="A0A803KW11"/>
<dbReference type="AlphaFoldDB" id="A0A803KW11"/>
<sequence>MMKSLVILMVIMSMLVGTSMADGECNRGRCSGGMCCSKFGFCGRGPAYCGRAAEQAEAHDPATHQVFEATKIPSAADNKPAAP</sequence>
<evidence type="ECO:0000313" key="6">
    <source>
        <dbReference type="Proteomes" id="UP000596660"/>
    </source>
</evidence>
<dbReference type="InterPro" id="IPR036861">
    <property type="entry name" value="Endochitinase-like_sf"/>
</dbReference>
<keyword evidence="2" id="KW-1015">Disulfide bond</keyword>
<keyword evidence="3" id="KW-0732">Signal</keyword>
<dbReference type="EnsemblPlants" id="AUR62003219-RA">
    <property type="protein sequence ID" value="AUR62003219-RA:cds"/>
    <property type="gene ID" value="AUR62003219"/>
</dbReference>
<dbReference type="Gene3D" id="3.30.60.10">
    <property type="entry name" value="Endochitinase-like"/>
    <property type="match status" value="1"/>
</dbReference>
<proteinExistence type="predicted"/>
<dbReference type="Pfam" id="PF00187">
    <property type="entry name" value="Chitin_bind_1"/>
    <property type="match status" value="1"/>
</dbReference>
<evidence type="ECO:0000313" key="5">
    <source>
        <dbReference type="EnsemblPlants" id="AUR62003219-RA:cds"/>
    </source>
</evidence>
<keyword evidence="1" id="KW-0147">Chitin-binding</keyword>
<protein>
    <recommendedName>
        <fullName evidence="4">Chitin-binding type-1 domain-containing protein</fullName>
    </recommendedName>
</protein>